<dbReference type="InterPro" id="IPR011257">
    <property type="entry name" value="DNA_glycosylase"/>
</dbReference>
<reference evidence="1 2" key="1">
    <citation type="journal article" date="2014" name="Int. J. Syst. Evol. Microbiol.">
        <title>Complete genome sequence of Corynebacterium casei LMG S-19264T (=DSM 44701T), isolated from a smear-ripened cheese.</title>
        <authorList>
            <consortium name="US DOE Joint Genome Institute (JGI-PGF)"/>
            <person name="Walter F."/>
            <person name="Albersmeier A."/>
            <person name="Kalinowski J."/>
            <person name="Ruckert C."/>
        </authorList>
    </citation>
    <scope>NUCLEOTIDE SEQUENCE [LARGE SCALE GENOMIC DNA]</scope>
    <source>
        <strain evidence="1 2">NBRC 110095</strain>
    </source>
</reference>
<comment type="caution">
    <text evidence="1">The sequence shown here is derived from an EMBL/GenBank/DDBJ whole genome shotgun (WGS) entry which is preliminary data.</text>
</comment>
<dbReference type="PANTHER" id="PTHR30037">
    <property type="entry name" value="DNA-3-METHYLADENINE GLYCOSYLASE 1"/>
    <property type="match status" value="1"/>
</dbReference>
<protein>
    <recommendedName>
        <fullName evidence="3">DNA-3-methyladenine glycosylase I</fullName>
    </recommendedName>
</protein>
<sequence length="226" mass="25295">MALTFERIYETACLHKGGDDAVEASLPTPLSDAKLKSVSDAECLSLLSLRIFRAGLKHSLVDSKWPAFSEVFHGFDPIQSAMLSDEEVERMMENTSIIRHLGKLKSVRTNAQMILHIREEYAGFGEFLAQWPTSDVIGLWHYLKSHGAQLGGMSAPRFLRMVGKDTFLLTDDVVMALKGMGIIHKPPTAKRDLHRVQETFNGWCEESGRPLCQVSRILSYTCNANL</sequence>
<dbReference type="Pfam" id="PF03352">
    <property type="entry name" value="Adenine_glyco"/>
    <property type="match status" value="1"/>
</dbReference>
<dbReference type="PANTHER" id="PTHR30037:SF3">
    <property type="entry name" value="BLR0857 PROTEIN"/>
    <property type="match status" value="1"/>
</dbReference>
<name>A0AA37TBZ3_9GAMM</name>
<gene>
    <name evidence="1" type="ORF">GCM10007877_20370</name>
</gene>
<dbReference type="AlphaFoldDB" id="A0AA37TBZ3"/>
<dbReference type="InterPro" id="IPR005019">
    <property type="entry name" value="Adenine_glyco"/>
</dbReference>
<dbReference type="RefSeq" id="WP_232592414.1">
    <property type="nucleotide sequence ID" value="NZ_BSPD01000042.1"/>
</dbReference>
<organism evidence="1 2">
    <name type="scientific">Marinibactrum halimedae</name>
    <dbReference type="NCBI Taxonomy" id="1444977"/>
    <lineage>
        <taxon>Bacteria</taxon>
        <taxon>Pseudomonadati</taxon>
        <taxon>Pseudomonadota</taxon>
        <taxon>Gammaproteobacteria</taxon>
        <taxon>Cellvibrionales</taxon>
        <taxon>Cellvibrionaceae</taxon>
        <taxon>Marinibactrum</taxon>
    </lineage>
</organism>
<dbReference type="EMBL" id="BSPD01000042">
    <property type="protein sequence ID" value="GLS26322.1"/>
    <property type="molecule type" value="Genomic_DNA"/>
</dbReference>
<dbReference type="InterPro" id="IPR052891">
    <property type="entry name" value="DNA-3mA_glycosylase"/>
</dbReference>
<dbReference type="GO" id="GO:0008725">
    <property type="term" value="F:DNA-3-methyladenine glycosylase activity"/>
    <property type="evidence" value="ECO:0007669"/>
    <property type="project" value="InterPro"/>
</dbReference>
<dbReference type="GO" id="GO:0006284">
    <property type="term" value="P:base-excision repair"/>
    <property type="evidence" value="ECO:0007669"/>
    <property type="project" value="InterPro"/>
</dbReference>
<keyword evidence="2" id="KW-1185">Reference proteome</keyword>
<proteinExistence type="predicted"/>
<evidence type="ECO:0000313" key="1">
    <source>
        <dbReference type="EMBL" id="GLS26322.1"/>
    </source>
</evidence>
<accession>A0AA37TBZ3</accession>
<dbReference type="Gene3D" id="1.10.340.30">
    <property type="entry name" value="Hypothetical protein, domain 2"/>
    <property type="match status" value="1"/>
</dbReference>
<dbReference type="Proteomes" id="UP001156870">
    <property type="component" value="Unassembled WGS sequence"/>
</dbReference>
<evidence type="ECO:0008006" key="3">
    <source>
        <dbReference type="Google" id="ProtNLM"/>
    </source>
</evidence>
<dbReference type="SUPFAM" id="SSF48150">
    <property type="entry name" value="DNA-glycosylase"/>
    <property type="match status" value="1"/>
</dbReference>
<evidence type="ECO:0000313" key="2">
    <source>
        <dbReference type="Proteomes" id="UP001156870"/>
    </source>
</evidence>